<dbReference type="Proteomes" id="UP000823633">
    <property type="component" value="Unassembled WGS sequence"/>
</dbReference>
<comment type="cofactor">
    <cofactor evidence="3">
        <name>Zn(2+)</name>
        <dbReference type="ChEBI" id="CHEBI:29105"/>
    </cofactor>
    <text evidence="3">Binds 1 divalent metal cation per subunit.</text>
</comment>
<evidence type="ECO:0000313" key="6">
    <source>
        <dbReference type="Proteomes" id="UP000823633"/>
    </source>
</evidence>
<dbReference type="PANTHER" id="PTHR10907:SF47">
    <property type="entry name" value="REGUCALCIN"/>
    <property type="match status" value="1"/>
</dbReference>
<organism evidence="5 6">
    <name type="scientific">Candidatus Aphodenecus pullistercoris</name>
    <dbReference type="NCBI Taxonomy" id="2840669"/>
    <lineage>
        <taxon>Bacteria</taxon>
        <taxon>Pseudomonadati</taxon>
        <taxon>Spirochaetota</taxon>
        <taxon>Spirochaetia</taxon>
        <taxon>Spirochaetales</taxon>
        <taxon>Candidatus Aphodenecus</taxon>
    </lineage>
</organism>
<feature type="active site" description="Proton donor/acceptor" evidence="2">
    <location>
        <position position="193"/>
    </location>
</feature>
<feature type="binding site" evidence="3">
    <location>
        <position position="120"/>
    </location>
    <ligand>
        <name>substrate</name>
    </ligand>
</feature>
<dbReference type="GO" id="GO:0004341">
    <property type="term" value="F:gluconolactonase activity"/>
    <property type="evidence" value="ECO:0007669"/>
    <property type="project" value="TreeGrafter"/>
</dbReference>
<accession>A0A9D9E921</accession>
<reference evidence="5" key="2">
    <citation type="journal article" date="2021" name="PeerJ">
        <title>Extensive microbial diversity within the chicken gut microbiome revealed by metagenomics and culture.</title>
        <authorList>
            <person name="Gilroy R."/>
            <person name="Ravi A."/>
            <person name="Getino M."/>
            <person name="Pursley I."/>
            <person name="Horton D.L."/>
            <person name="Alikhan N.F."/>
            <person name="Baker D."/>
            <person name="Gharbi K."/>
            <person name="Hall N."/>
            <person name="Watson M."/>
            <person name="Adriaenssens E.M."/>
            <person name="Foster-Nyarko E."/>
            <person name="Jarju S."/>
            <person name="Secka A."/>
            <person name="Antonio M."/>
            <person name="Oren A."/>
            <person name="Chaudhuri R.R."/>
            <person name="La Ragione R."/>
            <person name="Hildebrand F."/>
            <person name="Pallen M.J."/>
        </authorList>
    </citation>
    <scope>NUCLEOTIDE SEQUENCE</scope>
    <source>
        <strain evidence="5">11167</strain>
    </source>
</reference>
<evidence type="ECO:0000313" key="5">
    <source>
        <dbReference type="EMBL" id="MBO8443419.1"/>
    </source>
</evidence>
<evidence type="ECO:0000256" key="2">
    <source>
        <dbReference type="PIRSR" id="PIRSR605511-1"/>
    </source>
</evidence>
<evidence type="ECO:0000256" key="3">
    <source>
        <dbReference type="PIRSR" id="PIRSR605511-2"/>
    </source>
</evidence>
<comment type="similarity">
    <text evidence="1">Belongs to the SMP-30/CGR1 family.</text>
</comment>
<name>A0A9D9E921_9SPIR</name>
<reference evidence="5" key="1">
    <citation type="submission" date="2020-10" db="EMBL/GenBank/DDBJ databases">
        <authorList>
            <person name="Gilroy R."/>
        </authorList>
    </citation>
    <scope>NUCLEOTIDE SEQUENCE</scope>
    <source>
        <strain evidence="5">11167</strain>
    </source>
</reference>
<dbReference type="PRINTS" id="PR01790">
    <property type="entry name" value="SMP30FAMILY"/>
</dbReference>
<dbReference type="Gene3D" id="2.120.10.30">
    <property type="entry name" value="TolB, C-terminal domain"/>
    <property type="match status" value="1"/>
</dbReference>
<feature type="domain" description="SMP-30/Gluconolactonase/LRE-like region" evidence="4">
    <location>
        <begin position="15"/>
        <end position="237"/>
    </location>
</feature>
<feature type="binding site" evidence="3">
    <location>
        <position position="100"/>
    </location>
    <ligand>
        <name>substrate</name>
    </ligand>
</feature>
<dbReference type="InterPro" id="IPR005511">
    <property type="entry name" value="SMP-30"/>
</dbReference>
<dbReference type="GO" id="GO:0005509">
    <property type="term" value="F:calcium ion binding"/>
    <property type="evidence" value="ECO:0007669"/>
    <property type="project" value="TreeGrafter"/>
</dbReference>
<dbReference type="SUPFAM" id="SSF63829">
    <property type="entry name" value="Calcium-dependent phosphotriesterase"/>
    <property type="match status" value="1"/>
</dbReference>
<dbReference type="GO" id="GO:0019853">
    <property type="term" value="P:L-ascorbic acid biosynthetic process"/>
    <property type="evidence" value="ECO:0007669"/>
    <property type="project" value="TreeGrafter"/>
</dbReference>
<dbReference type="InterPro" id="IPR013658">
    <property type="entry name" value="SGL"/>
</dbReference>
<sequence length="276" mass="30382">MEDFKVDMLAGGFALAEGPLYDSGRDTLYAVDINAPGFYQYDFRTGEGRRFPTPSHCTAVVQTDDEKFLLVALAQELVLFDKDGLTFTPYRKVELGEGMRFNDGAVGPDGALYIGTMMIDGPRSQVGRLIRIDRGGERVMEGFSFTVPNGIAFTKDYFYHIDSPADTLRRFHIEGDRLVEEKSFRFPAGSSPDGMALAEGGLIYVALWNKCAVAILDFDRAEVVGHIYTGKKCTSAVGIFPDGRLAITAGRADDGDGLIILTRSDDRPAGRFLYRL</sequence>
<feature type="binding site" evidence="3">
    <location>
        <position position="193"/>
    </location>
    <ligand>
        <name>a divalent metal cation</name>
        <dbReference type="ChEBI" id="CHEBI:60240"/>
    </ligand>
</feature>
<dbReference type="EMBL" id="JADIMU010000043">
    <property type="protein sequence ID" value="MBO8443419.1"/>
    <property type="molecule type" value="Genomic_DNA"/>
</dbReference>
<dbReference type="PANTHER" id="PTHR10907">
    <property type="entry name" value="REGUCALCIN"/>
    <property type="match status" value="1"/>
</dbReference>
<keyword evidence="3" id="KW-0479">Metal-binding</keyword>
<feature type="binding site" evidence="3">
    <location>
        <position position="149"/>
    </location>
    <ligand>
        <name>a divalent metal cation</name>
        <dbReference type="ChEBI" id="CHEBI:60240"/>
    </ligand>
</feature>
<dbReference type="Pfam" id="PF08450">
    <property type="entry name" value="SGL"/>
    <property type="match status" value="1"/>
</dbReference>
<evidence type="ECO:0000259" key="4">
    <source>
        <dbReference type="Pfam" id="PF08450"/>
    </source>
</evidence>
<dbReference type="AlphaFoldDB" id="A0A9D9E921"/>
<evidence type="ECO:0000256" key="1">
    <source>
        <dbReference type="ARBA" id="ARBA00008853"/>
    </source>
</evidence>
<feature type="binding site" evidence="3">
    <location>
        <position position="17"/>
    </location>
    <ligand>
        <name>a divalent metal cation</name>
        <dbReference type="ChEBI" id="CHEBI:60240"/>
    </ligand>
</feature>
<dbReference type="InterPro" id="IPR011042">
    <property type="entry name" value="6-blade_b-propeller_TolB-like"/>
</dbReference>
<proteinExistence type="inferred from homology"/>
<keyword evidence="3" id="KW-0862">Zinc</keyword>
<gene>
    <name evidence="5" type="ORF">IAC42_06635</name>
</gene>
<comment type="caution">
    <text evidence="5">The sequence shown here is derived from an EMBL/GenBank/DDBJ whole genome shotgun (WGS) entry which is preliminary data.</text>
</comment>
<feature type="binding site" evidence="3">
    <location>
        <position position="102"/>
    </location>
    <ligand>
        <name>substrate</name>
    </ligand>
</feature>
<protein>
    <submittedName>
        <fullName evidence="5">SMP-30/gluconolactonase/LRE family protein</fullName>
    </submittedName>
</protein>